<proteinExistence type="predicted"/>
<evidence type="ECO:0000313" key="3">
    <source>
        <dbReference type="Proteomes" id="UP001396334"/>
    </source>
</evidence>
<keyword evidence="3" id="KW-1185">Reference proteome</keyword>
<evidence type="ECO:0000313" key="2">
    <source>
        <dbReference type="EMBL" id="KAK9032407.1"/>
    </source>
</evidence>
<reference evidence="2 3" key="1">
    <citation type="journal article" date="2024" name="G3 (Bethesda)">
        <title>Genome assembly of Hibiscus sabdariffa L. provides insights into metabolisms of medicinal natural products.</title>
        <authorList>
            <person name="Kim T."/>
        </authorList>
    </citation>
    <scope>NUCLEOTIDE SEQUENCE [LARGE SCALE GENOMIC DNA]</scope>
    <source>
        <strain evidence="2">TK-2024</strain>
        <tissue evidence="2">Old leaves</tissue>
    </source>
</reference>
<name>A0ABR2T5H3_9ROSI</name>
<sequence>MLRFLRNLILHVLISILTGLNRVPKVRFIPEEAQGVDLGLTCFRVRDGSAKRQQEGQATAAAALARD</sequence>
<dbReference type="EMBL" id="JBBPBN010000009">
    <property type="protein sequence ID" value="KAK9032407.1"/>
    <property type="molecule type" value="Genomic_DNA"/>
</dbReference>
<feature type="signal peptide" evidence="1">
    <location>
        <begin position="1"/>
        <end position="19"/>
    </location>
</feature>
<evidence type="ECO:0000256" key="1">
    <source>
        <dbReference type="SAM" id="SignalP"/>
    </source>
</evidence>
<keyword evidence="1" id="KW-0732">Signal</keyword>
<protein>
    <submittedName>
        <fullName evidence="2">Uncharacterized protein</fullName>
    </submittedName>
</protein>
<feature type="chain" id="PRO_5046695480" evidence="1">
    <location>
        <begin position="20"/>
        <end position="67"/>
    </location>
</feature>
<organism evidence="2 3">
    <name type="scientific">Hibiscus sabdariffa</name>
    <name type="common">roselle</name>
    <dbReference type="NCBI Taxonomy" id="183260"/>
    <lineage>
        <taxon>Eukaryota</taxon>
        <taxon>Viridiplantae</taxon>
        <taxon>Streptophyta</taxon>
        <taxon>Embryophyta</taxon>
        <taxon>Tracheophyta</taxon>
        <taxon>Spermatophyta</taxon>
        <taxon>Magnoliopsida</taxon>
        <taxon>eudicotyledons</taxon>
        <taxon>Gunneridae</taxon>
        <taxon>Pentapetalae</taxon>
        <taxon>rosids</taxon>
        <taxon>malvids</taxon>
        <taxon>Malvales</taxon>
        <taxon>Malvaceae</taxon>
        <taxon>Malvoideae</taxon>
        <taxon>Hibiscus</taxon>
    </lineage>
</organism>
<accession>A0ABR2T5H3</accession>
<comment type="caution">
    <text evidence="2">The sequence shown here is derived from an EMBL/GenBank/DDBJ whole genome shotgun (WGS) entry which is preliminary data.</text>
</comment>
<dbReference type="Proteomes" id="UP001396334">
    <property type="component" value="Unassembled WGS sequence"/>
</dbReference>
<gene>
    <name evidence="2" type="ORF">V6N11_056676</name>
</gene>